<proteinExistence type="predicted"/>
<comment type="caution">
    <text evidence="1">The sequence shown here is derived from an EMBL/GenBank/DDBJ whole genome shotgun (WGS) entry which is preliminary data.</text>
</comment>
<evidence type="ECO:0000313" key="1">
    <source>
        <dbReference type="EMBL" id="KAK1485656.1"/>
    </source>
</evidence>
<name>A0AAI9Y855_9PEZI</name>
<reference evidence="1" key="1">
    <citation type="submission" date="2016-11" db="EMBL/GenBank/DDBJ databases">
        <title>The genome sequence of Colletotrichum cuscutae.</title>
        <authorList>
            <person name="Baroncelli R."/>
        </authorList>
    </citation>
    <scope>NUCLEOTIDE SEQUENCE</scope>
    <source>
        <strain evidence="1">IMI 304802</strain>
    </source>
</reference>
<dbReference type="Proteomes" id="UP001239213">
    <property type="component" value="Unassembled WGS sequence"/>
</dbReference>
<evidence type="ECO:0000313" key="2">
    <source>
        <dbReference type="Proteomes" id="UP001239213"/>
    </source>
</evidence>
<dbReference type="AlphaFoldDB" id="A0AAI9Y855"/>
<keyword evidence="2" id="KW-1185">Reference proteome</keyword>
<protein>
    <submittedName>
        <fullName evidence="1">Uncharacterized protein</fullName>
    </submittedName>
</protein>
<accession>A0AAI9Y855</accession>
<gene>
    <name evidence="1" type="ORF">CCUS01_03797</name>
</gene>
<organism evidence="1 2">
    <name type="scientific">Colletotrichum cuscutae</name>
    <dbReference type="NCBI Taxonomy" id="1209917"/>
    <lineage>
        <taxon>Eukaryota</taxon>
        <taxon>Fungi</taxon>
        <taxon>Dikarya</taxon>
        <taxon>Ascomycota</taxon>
        <taxon>Pezizomycotina</taxon>
        <taxon>Sordariomycetes</taxon>
        <taxon>Hypocreomycetidae</taxon>
        <taxon>Glomerellales</taxon>
        <taxon>Glomerellaceae</taxon>
        <taxon>Colletotrichum</taxon>
        <taxon>Colletotrichum acutatum species complex</taxon>
    </lineage>
</organism>
<dbReference type="EMBL" id="MPDP01000068">
    <property type="protein sequence ID" value="KAK1485656.1"/>
    <property type="molecule type" value="Genomic_DNA"/>
</dbReference>
<sequence>MPMDTVVRARVTHVRRILESATSTERASLGVQVGLYQTEPGAHHLLVLNIAEVPAKSSFSKTNASSHRLLGAVYVEVSLSPPLTSN</sequence>